<feature type="transmembrane region" description="Helical" evidence="7">
    <location>
        <begin position="109"/>
        <end position="130"/>
    </location>
</feature>
<feature type="transmembrane region" description="Helical" evidence="7">
    <location>
        <begin position="364"/>
        <end position="385"/>
    </location>
</feature>
<dbReference type="SUPFAM" id="SSF103473">
    <property type="entry name" value="MFS general substrate transporter"/>
    <property type="match status" value="1"/>
</dbReference>
<dbReference type="RefSeq" id="WP_288198646.1">
    <property type="nucleotide sequence ID" value="NZ_LT608334.1"/>
</dbReference>
<feature type="transmembrane region" description="Helical" evidence="7">
    <location>
        <begin position="142"/>
        <end position="165"/>
    </location>
</feature>
<proteinExistence type="predicted"/>
<dbReference type="PANTHER" id="PTHR42718">
    <property type="entry name" value="MAJOR FACILITATOR SUPERFAMILY MULTIDRUG TRANSPORTER MFSC"/>
    <property type="match status" value="1"/>
</dbReference>
<feature type="transmembrane region" description="Helical" evidence="7">
    <location>
        <begin position="266"/>
        <end position="291"/>
    </location>
</feature>
<comment type="subcellular location">
    <subcellularLocation>
        <location evidence="1">Cell membrane</location>
        <topology evidence="1">Multi-pass membrane protein</topology>
    </subcellularLocation>
</comment>
<evidence type="ECO:0000256" key="7">
    <source>
        <dbReference type="SAM" id="Phobius"/>
    </source>
</evidence>
<keyword evidence="5 7" id="KW-1133">Transmembrane helix</keyword>
<evidence type="ECO:0000256" key="2">
    <source>
        <dbReference type="ARBA" id="ARBA00022448"/>
    </source>
</evidence>
<keyword evidence="6 7" id="KW-0472">Membrane</keyword>
<keyword evidence="3" id="KW-1003">Cell membrane</keyword>
<evidence type="ECO:0000313" key="9">
    <source>
        <dbReference type="EMBL" id="SCM79571.1"/>
    </source>
</evidence>
<feature type="domain" description="Major facilitator superfamily (MFS) profile" evidence="8">
    <location>
        <begin position="18"/>
        <end position="461"/>
    </location>
</feature>
<dbReference type="NCBIfam" id="TIGR00711">
    <property type="entry name" value="efflux_EmrB"/>
    <property type="match status" value="1"/>
</dbReference>
<accession>A0A212LQ12</accession>
<dbReference type="InterPro" id="IPR011701">
    <property type="entry name" value="MFS"/>
</dbReference>
<organism evidence="9">
    <name type="scientific">uncultured Pleomorphomonas sp</name>
    <dbReference type="NCBI Taxonomy" id="442121"/>
    <lineage>
        <taxon>Bacteria</taxon>
        <taxon>Pseudomonadati</taxon>
        <taxon>Pseudomonadota</taxon>
        <taxon>Alphaproteobacteria</taxon>
        <taxon>Hyphomicrobiales</taxon>
        <taxon>Pleomorphomonadaceae</taxon>
        <taxon>Pleomorphomonas</taxon>
        <taxon>environmental samples</taxon>
    </lineage>
</organism>
<dbReference type="GO" id="GO:0022857">
    <property type="term" value="F:transmembrane transporter activity"/>
    <property type="evidence" value="ECO:0007669"/>
    <property type="project" value="InterPro"/>
</dbReference>
<feature type="transmembrane region" description="Helical" evidence="7">
    <location>
        <begin position="228"/>
        <end position="246"/>
    </location>
</feature>
<dbReference type="PROSITE" id="PS50850">
    <property type="entry name" value="MFS"/>
    <property type="match status" value="1"/>
</dbReference>
<dbReference type="GO" id="GO:0005886">
    <property type="term" value="C:plasma membrane"/>
    <property type="evidence" value="ECO:0007669"/>
    <property type="project" value="UniProtKB-SubCell"/>
</dbReference>
<dbReference type="PANTHER" id="PTHR42718:SF46">
    <property type="entry name" value="BLR6921 PROTEIN"/>
    <property type="match status" value="1"/>
</dbReference>
<dbReference type="InterPro" id="IPR004638">
    <property type="entry name" value="EmrB-like"/>
</dbReference>
<reference evidence="9" key="1">
    <citation type="submission" date="2016-08" db="EMBL/GenBank/DDBJ databases">
        <authorList>
            <person name="Seilhamer J.J."/>
        </authorList>
    </citation>
    <scope>NUCLEOTIDE SEQUENCE</scope>
    <source>
        <strain evidence="9">86</strain>
    </source>
</reference>
<evidence type="ECO:0000256" key="3">
    <source>
        <dbReference type="ARBA" id="ARBA00022475"/>
    </source>
</evidence>
<dbReference type="Gene3D" id="1.20.1250.20">
    <property type="entry name" value="MFS general substrate transporter like domains"/>
    <property type="match status" value="1"/>
</dbReference>
<evidence type="ECO:0000259" key="8">
    <source>
        <dbReference type="PROSITE" id="PS50850"/>
    </source>
</evidence>
<feature type="transmembrane region" description="Helical" evidence="7">
    <location>
        <begin position="303"/>
        <end position="320"/>
    </location>
</feature>
<feature type="transmembrane region" description="Helical" evidence="7">
    <location>
        <begin position="171"/>
        <end position="191"/>
    </location>
</feature>
<keyword evidence="4 7" id="KW-0812">Transmembrane</keyword>
<evidence type="ECO:0000256" key="4">
    <source>
        <dbReference type="ARBA" id="ARBA00022692"/>
    </source>
</evidence>
<dbReference type="EMBL" id="FMJD01000013">
    <property type="protein sequence ID" value="SCM79571.1"/>
    <property type="molecule type" value="Genomic_DNA"/>
</dbReference>
<feature type="transmembrane region" description="Helical" evidence="7">
    <location>
        <begin position="332"/>
        <end position="352"/>
    </location>
</feature>
<gene>
    <name evidence="9" type="ORF">KL86PLE_90515</name>
</gene>
<dbReference type="InterPro" id="IPR036259">
    <property type="entry name" value="MFS_trans_sf"/>
</dbReference>
<evidence type="ECO:0000256" key="6">
    <source>
        <dbReference type="ARBA" id="ARBA00023136"/>
    </source>
</evidence>
<evidence type="ECO:0000256" key="5">
    <source>
        <dbReference type="ARBA" id="ARBA00022989"/>
    </source>
</evidence>
<feature type="transmembrane region" description="Helical" evidence="7">
    <location>
        <begin position="83"/>
        <end position="103"/>
    </location>
</feature>
<name>A0A212LQ12_9HYPH</name>
<keyword evidence="2" id="KW-0813">Transport</keyword>
<sequence>MAEPMAAPDRLSPEVWKISGVALFGSLLSQLDATIVNVSLTSLAADLRSTLTVIQWVTSGYLLALTLVLPLSGWLVDRIGAKALYLWCFSAFTLSSALCGFAWSAESLIAFRLLQGLSGGLLAPMAQMMIARAAGRQMARVVGIMALPVLLAPVLGPIIAGAILQYASWRWLFLVNLPVGGLALVLAALLLPADRDEAARRKLDWVGLMLLSPGLALFLYGSDKIGETVGRVCLALGVAMMAAFLWTARRKGGEALVDLRLFKGKVFSTAAVTQFLSNGGMFAGQMLIPAFLIAACGRTPGEMGWMLAPQGVGMMVVYPLMGRLTKSLGIRLTSAGGAFLAFLATLAFPYLAREGFSLGVLVPALFLRGMGMSAVGLPSMTAAYASVERKRLPMATTSINIVQRLGGPTMTTLAATFLAWRLAAGAGGAAVPVAYAAAFLLLAALHFCTFAVAARLPRRLNDVAAPGE</sequence>
<dbReference type="Gene3D" id="1.20.1720.10">
    <property type="entry name" value="Multidrug resistance protein D"/>
    <property type="match status" value="1"/>
</dbReference>
<protein>
    <submittedName>
        <fullName evidence="9">Major facilitator superfamily (MFS) drug efflux pump, EmrB/QacA subfamily</fullName>
    </submittedName>
</protein>
<feature type="transmembrane region" description="Helical" evidence="7">
    <location>
        <begin position="405"/>
        <end position="423"/>
    </location>
</feature>
<dbReference type="InterPro" id="IPR020846">
    <property type="entry name" value="MFS_dom"/>
</dbReference>
<dbReference type="Pfam" id="PF07690">
    <property type="entry name" value="MFS_1"/>
    <property type="match status" value="1"/>
</dbReference>
<dbReference type="AlphaFoldDB" id="A0A212LQ12"/>
<feature type="transmembrane region" description="Helical" evidence="7">
    <location>
        <begin position="53"/>
        <end position="76"/>
    </location>
</feature>
<feature type="transmembrane region" description="Helical" evidence="7">
    <location>
        <begin position="203"/>
        <end position="222"/>
    </location>
</feature>
<feature type="transmembrane region" description="Helical" evidence="7">
    <location>
        <begin position="429"/>
        <end position="453"/>
    </location>
</feature>
<evidence type="ECO:0000256" key="1">
    <source>
        <dbReference type="ARBA" id="ARBA00004651"/>
    </source>
</evidence>